<name>A0A915KS53_ROMCU</name>
<dbReference type="AlphaFoldDB" id="A0A915KS53"/>
<keyword evidence="1" id="KW-1133">Transmembrane helix</keyword>
<proteinExistence type="predicted"/>
<dbReference type="Proteomes" id="UP000887565">
    <property type="component" value="Unplaced"/>
</dbReference>
<accession>A0A915KS53</accession>
<organism evidence="2 3">
    <name type="scientific">Romanomermis culicivorax</name>
    <name type="common">Nematode worm</name>
    <dbReference type="NCBI Taxonomy" id="13658"/>
    <lineage>
        <taxon>Eukaryota</taxon>
        <taxon>Metazoa</taxon>
        <taxon>Ecdysozoa</taxon>
        <taxon>Nematoda</taxon>
        <taxon>Enoplea</taxon>
        <taxon>Dorylaimia</taxon>
        <taxon>Mermithida</taxon>
        <taxon>Mermithoidea</taxon>
        <taxon>Mermithidae</taxon>
        <taxon>Romanomermis</taxon>
    </lineage>
</organism>
<evidence type="ECO:0000313" key="3">
    <source>
        <dbReference type="WBParaSite" id="nRc.2.0.1.t41598-RA"/>
    </source>
</evidence>
<evidence type="ECO:0000256" key="1">
    <source>
        <dbReference type="SAM" id="Phobius"/>
    </source>
</evidence>
<protein>
    <submittedName>
        <fullName evidence="3">Uncharacterized protein</fullName>
    </submittedName>
</protein>
<keyword evidence="2" id="KW-1185">Reference proteome</keyword>
<sequence>CISVPTFDFEVVYFILETVKPHLSAGIEIYVGVISFFYLASMKKYLLICKFIKSANVYKEKMNSCHLDIGHHDRCCKD</sequence>
<reference evidence="3" key="1">
    <citation type="submission" date="2022-11" db="UniProtKB">
        <authorList>
            <consortium name="WormBaseParasite"/>
        </authorList>
    </citation>
    <scope>IDENTIFICATION</scope>
</reference>
<keyword evidence="1" id="KW-0472">Membrane</keyword>
<feature type="transmembrane region" description="Helical" evidence="1">
    <location>
        <begin position="22"/>
        <end position="40"/>
    </location>
</feature>
<keyword evidence="1" id="KW-0812">Transmembrane</keyword>
<dbReference type="WBParaSite" id="nRc.2.0.1.t41598-RA">
    <property type="protein sequence ID" value="nRc.2.0.1.t41598-RA"/>
    <property type="gene ID" value="nRc.2.0.1.g41598"/>
</dbReference>
<evidence type="ECO:0000313" key="2">
    <source>
        <dbReference type="Proteomes" id="UP000887565"/>
    </source>
</evidence>